<dbReference type="PANTHER" id="PTHR30118:SF15">
    <property type="entry name" value="TRANSCRIPTIONAL REGULATORY PROTEIN"/>
    <property type="match status" value="1"/>
</dbReference>
<dbReference type="InterPro" id="IPR005119">
    <property type="entry name" value="LysR_subst-bd"/>
</dbReference>
<dbReference type="KEGG" id="ppai:E1956_32510"/>
<keyword evidence="7" id="KW-1185">Reference proteome</keyword>
<evidence type="ECO:0000256" key="3">
    <source>
        <dbReference type="ARBA" id="ARBA00023125"/>
    </source>
</evidence>
<gene>
    <name evidence="6" type="ORF">E1956_32510</name>
</gene>
<dbReference type="Pfam" id="PF03466">
    <property type="entry name" value="LysR_substrate"/>
    <property type="match status" value="1"/>
</dbReference>
<dbReference type="PRINTS" id="PR00039">
    <property type="entry name" value="HTHLYSR"/>
</dbReference>
<reference evidence="6 7" key="1">
    <citation type="submission" date="2019-03" db="EMBL/GenBank/DDBJ databases">
        <title>Paraburkholderia sp. 7MH5, isolated from subtropical forest soil.</title>
        <authorList>
            <person name="Gao Z.-H."/>
            <person name="Qiu L.-H."/>
        </authorList>
    </citation>
    <scope>NUCLEOTIDE SEQUENCE [LARGE SCALE GENOMIC DNA]</scope>
    <source>
        <strain evidence="6 7">7MH5</strain>
    </source>
</reference>
<keyword evidence="4" id="KW-0804">Transcription</keyword>
<feature type="domain" description="HTH lysR-type" evidence="5">
    <location>
        <begin position="13"/>
        <end position="70"/>
    </location>
</feature>
<keyword evidence="3" id="KW-0238">DNA-binding</keyword>
<dbReference type="InterPro" id="IPR050389">
    <property type="entry name" value="LysR-type_TF"/>
</dbReference>
<keyword evidence="2" id="KW-0805">Transcription regulation</keyword>
<dbReference type="OrthoDB" id="5495633at2"/>
<dbReference type="CDD" id="cd08417">
    <property type="entry name" value="PBP2_Nitroaromatics_like"/>
    <property type="match status" value="1"/>
</dbReference>
<dbReference type="InterPro" id="IPR000847">
    <property type="entry name" value="LysR_HTH_N"/>
</dbReference>
<dbReference type="Pfam" id="PF00126">
    <property type="entry name" value="HTH_1"/>
    <property type="match status" value="1"/>
</dbReference>
<dbReference type="Gene3D" id="3.40.190.10">
    <property type="entry name" value="Periplasmic binding protein-like II"/>
    <property type="match status" value="2"/>
</dbReference>
<organism evidence="6 7">
    <name type="scientific">Paraburkholderia pallida</name>
    <dbReference type="NCBI Taxonomy" id="2547399"/>
    <lineage>
        <taxon>Bacteria</taxon>
        <taxon>Pseudomonadati</taxon>
        <taxon>Pseudomonadota</taxon>
        <taxon>Betaproteobacteria</taxon>
        <taxon>Burkholderiales</taxon>
        <taxon>Burkholderiaceae</taxon>
        <taxon>Paraburkholderia</taxon>
    </lineage>
</organism>
<accession>A0A4P7D520</accession>
<name>A0A4P7D520_9BURK</name>
<proteinExistence type="inferred from homology"/>
<dbReference type="InterPro" id="IPR037402">
    <property type="entry name" value="YidZ_PBP2"/>
</dbReference>
<dbReference type="GO" id="GO:0003700">
    <property type="term" value="F:DNA-binding transcription factor activity"/>
    <property type="evidence" value="ECO:0007669"/>
    <property type="project" value="InterPro"/>
</dbReference>
<dbReference type="RefSeq" id="WP_134756934.1">
    <property type="nucleotide sequence ID" value="NZ_CP038150.1"/>
</dbReference>
<dbReference type="PANTHER" id="PTHR30118">
    <property type="entry name" value="HTH-TYPE TRANSCRIPTIONAL REGULATOR LEUO-RELATED"/>
    <property type="match status" value="1"/>
</dbReference>
<dbReference type="AlphaFoldDB" id="A0A4P7D520"/>
<evidence type="ECO:0000256" key="4">
    <source>
        <dbReference type="ARBA" id="ARBA00023163"/>
    </source>
</evidence>
<evidence type="ECO:0000313" key="7">
    <source>
        <dbReference type="Proteomes" id="UP000295727"/>
    </source>
</evidence>
<comment type="similarity">
    <text evidence="1">Belongs to the LysR transcriptional regulatory family.</text>
</comment>
<evidence type="ECO:0000259" key="5">
    <source>
        <dbReference type="PROSITE" id="PS50931"/>
    </source>
</evidence>
<dbReference type="InterPro" id="IPR036390">
    <property type="entry name" value="WH_DNA-bd_sf"/>
</dbReference>
<evidence type="ECO:0000256" key="2">
    <source>
        <dbReference type="ARBA" id="ARBA00023015"/>
    </source>
</evidence>
<dbReference type="EMBL" id="CP038150">
    <property type="protein sequence ID" value="QBR01865.1"/>
    <property type="molecule type" value="Genomic_DNA"/>
</dbReference>
<dbReference type="SUPFAM" id="SSF53850">
    <property type="entry name" value="Periplasmic binding protein-like II"/>
    <property type="match status" value="1"/>
</dbReference>
<evidence type="ECO:0000313" key="6">
    <source>
        <dbReference type="EMBL" id="QBR01865.1"/>
    </source>
</evidence>
<dbReference type="GO" id="GO:0003677">
    <property type="term" value="F:DNA binding"/>
    <property type="evidence" value="ECO:0007669"/>
    <property type="project" value="UniProtKB-KW"/>
</dbReference>
<dbReference type="Gene3D" id="1.10.10.10">
    <property type="entry name" value="Winged helix-like DNA-binding domain superfamily/Winged helix DNA-binding domain"/>
    <property type="match status" value="1"/>
</dbReference>
<sequence length="332" mass="36856">MNRQHEWPAADRIDLNLFRVFEAVYRERNLTRAAAILHLSQSAISHALARLREQIGDPLFVREGRGVAPTPEARRLAPAITEALGLLQDSVGRLREFDPGRDARCFTLSMPEQLEPMLLPAIVADLRARAPLARVRSGGVRWAELKLEMAAGQVDLAIEIARPADAELHQCQLLSEPLCVVVGPQFRGELTAQRYLDAQHIAVTSRRRGISVEDLALDRVGLSRNVVHRCQHYLAASLVAAQSDLLLTMVDRYARLINAPLGNRVLPMPLDLPPVSLNLYWHERTGNEPGNRWLRERVREACARGGGALVRTLDVDRRGTGEAESAARDAAD</sequence>
<evidence type="ECO:0000256" key="1">
    <source>
        <dbReference type="ARBA" id="ARBA00009437"/>
    </source>
</evidence>
<protein>
    <submittedName>
        <fullName evidence="6">LysR family transcriptional regulator</fullName>
    </submittedName>
</protein>
<dbReference type="PROSITE" id="PS50931">
    <property type="entry name" value="HTH_LYSR"/>
    <property type="match status" value="1"/>
</dbReference>
<dbReference type="SUPFAM" id="SSF46785">
    <property type="entry name" value="Winged helix' DNA-binding domain"/>
    <property type="match status" value="1"/>
</dbReference>
<dbReference type="Proteomes" id="UP000295727">
    <property type="component" value="Chromosome 3"/>
</dbReference>
<dbReference type="InterPro" id="IPR036388">
    <property type="entry name" value="WH-like_DNA-bd_sf"/>
</dbReference>